<dbReference type="GO" id="GO:0005783">
    <property type="term" value="C:endoplasmic reticulum"/>
    <property type="evidence" value="ECO:0007669"/>
    <property type="project" value="TreeGrafter"/>
</dbReference>
<evidence type="ECO:0000313" key="4">
    <source>
        <dbReference type="Proteomes" id="UP000799776"/>
    </source>
</evidence>
<dbReference type="OrthoDB" id="440160at2759"/>
<name>A0A9P4LX59_9PEZI</name>
<evidence type="ECO:0000313" key="3">
    <source>
        <dbReference type="EMBL" id="KAF2087797.1"/>
    </source>
</evidence>
<evidence type="ECO:0000256" key="2">
    <source>
        <dbReference type="ARBA" id="ARBA00012176"/>
    </source>
</evidence>
<comment type="similarity">
    <text evidence="1">Belongs to the PIGL family.</text>
</comment>
<organism evidence="3 4">
    <name type="scientific">Saccharata proteae CBS 121410</name>
    <dbReference type="NCBI Taxonomy" id="1314787"/>
    <lineage>
        <taxon>Eukaryota</taxon>
        <taxon>Fungi</taxon>
        <taxon>Dikarya</taxon>
        <taxon>Ascomycota</taxon>
        <taxon>Pezizomycotina</taxon>
        <taxon>Dothideomycetes</taxon>
        <taxon>Dothideomycetes incertae sedis</taxon>
        <taxon>Botryosphaeriales</taxon>
        <taxon>Saccharataceae</taxon>
        <taxon>Saccharata</taxon>
    </lineage>
</organism>
<dbReference type="GO" id="GO:0000225">
    <property type="term" value="F:N-acetylglucosaminylphosphatidylinositol deacetylase activity"/>
    <property type="evidence" value="ECO:0007669"/>
    <property type="project" value="UniProtKB-EC"/>
</dbReference>
<dbReference type="EC" id="3.5.1.89" evidence="2"/>
<dbReference type="Proteomes" id="UP000799776">
    <property type="component" value="Unassembled WGS sequence"/>
</dbReference>
<comment type="caution">
    <text evidence="3">The sequence shown here is derived from an EMBL/GenBank/DDBJ whole genome shotgun (WGS) entry which is preliminary data.</text>
</comment>
<dbReference type="SUPFAM" id="SSF102588">
    <property type="entry name" value="LmbE-like"/>
    <property type="match status" value="1"/>
</dbReference>
<proteinExistence type="inferred from homology"/>
<evidence type="ECO:0000256" key="1">
    <source>
        <dbReference type="ARBA" id="ARBA00006066"/>
    </source>
</evidence>
<protein>
    <recommendedName>
        <fullName evidence="2">N-acetylglucosaminylphosphatidylinositol deacetylase</fullName>
        <ecNumber evidence="2">3.5.1.89</ecNumber>
    </recommendedName>
</protein>
<reference evidence="3" key="1">
    <citation type="journal article" date="2020" name="Stud. Mycol.">
        <title>101 Dothideomycetes genomes: a test case for predicting lifestyles and emergence of pathogens.</title>
        <authorList>
            <person name="Haridas S."/>
            <person name="Albert R."/>
            <person name="Binder M."/>
            <person name="Bloem J."/>
            <person name="Labutti K."/>
            <person name="Salamov A."/>
            <person name="Andreopoulos B."/>
            <person name="Baker S."/>
            <person name="Barry K."/>
            <person name="Bills G."/>
            <person name="Bluhm B."/>
            <person name="Cannon C."/>
            <person name="Castanera R."/>
            <person name="Culley D."/>
            <person name="Daum C."/>
            <person name="Ezra D."/>
            <person name="Gonzalez J."/>
            <person name="Henrissat B."/>
            <person name="Kuo A."/>
            <person name="Liang C."/>
            <person name="Lipzen A."/>
            <person name="Lutzoni F."/>
            <person name="Magnuson J."/>
            <person name="Mondo S."/>
            <person name="Nolan M."/>
            <person name="Ohm R."/>
            <person name="Pangilinan J."/>
            <person name="Park H.-J."/>
            <person name="Ramirez L."/>
            <person name="Alfaro M."/>
            <person name="Sun H."/>
            <person name="Tritt A."/>
            <person name="Yoshinaga Y."/>
            <person name="Zwiers L.-H."/>
            <person name="Turgeon B."/>
            <person name="Goodwin S."/>
            <person name="Spatafora J."/>
            <person name="Crous P."/>
            <person name="Grigoriev I."/>
        </authorList>
    </citation>
    <scope>NUCLEOTIDE SEQUENCE</scope>
    <source>
        <strain evidence="3">CBS 121410</strain>
    </source>
</reference>
<sequence length="280" mass="31319">MNWITIASIPLLFIGIWLYTAQLSNSLPTLRGKRICLLIAHPDDEAMFFAPTLLALTRPELGNHVKILCLSSGRDADGLGETRKQELVKSGVHLGLRSSDDVLIIEDDNFPDSMTMTWNPRLLSNLLTRAFAPKMSSIKSDQPPEATIDVLVTFDATGVSGHPNHKSLYHGAHAFVKALMHRHAGWECPVALYSLTSTNILRKYVSVLDAPMTVIDVMVRRKEMGNAPTPLMYVSGPLDIRKAQSAMTTAHKSQMRWFRWGWIGIGRYMVVNDLRKQKVL</sequence>
<dbReference type="PANTHER" id="PTHR12993">
    <property type="entry name" value="N-ACETYLGLUCOSAMINYL-PHOSPHATIDYLINOSITOL DE-N-ACETYLASE-RELATED"/>
    <property type="match status" value="1"/>
</dbReference>
<dbReference type="Pfam" id="PF02585">
    <property type="entry name" value="PIG-L"/>
    <property type="match status" value="1"/>
</dbReference>
<dbReference type="AlphaFoldDB" id="A0A9P4LX59"/>
<dbReference type="Gene3D" id="3.40.50.10320">
    <property type="entry name" value="LmbE-like"/>
    <property type="match status" value="1"/>
</dbReference>
<gene>
    <name evidence="3" type="ORF">K490DRAFT_41071</name>
</gene>
<keyword evidence="4" id="KW-1185">Reference proteome</keyword>
<dbReference type="EMBL" id="ML978718">
    <property type="protein sequence ID" value="KAF2087797.1"/>
    <property type="molecule type" value="Genomic_DNA"/>
</dbReference>
<dbReference type="InterPro" id="IPR003737">
    <property type="entry name" value="GlcNAc_PI_deacetylase-related"/>
</dbReference>
<dbReference type="InterPro" id="IPR024078">
    <property type="entry name" value="LmbE-like_dom_sf"/>
</dbReference>
<dbReference type="PANTHER" id="PTHR12993:SF11">
    <property type="entry name" value="N-ACETYLGLUCOSAMINYL-PHOSPHATIDYLINOSITOL DE-N-ACETYLASE"/>
    <property type="match status" value="1"/>
</dbReference>
<accession>A0A9P4LX59</accession>